<dbReference type="InterPro" id="IPR015424">
    <property type="entry name" value="PyrdxlP-dep_Trfase"/>
</dbReference>
<dbReference type="PANTHER" id="PTHR46383:SF1">
    <property type="entry name" value="ASPARTATE AMINOTRANSFERASE"/>
    <property type="match status" value="1"/>
</dbReference>
<dbReference type="RefSeq" id="WP_024496279.1">
    <property type="nucleotide sequence ID" value="NZ_AWGA01000062.1"/>
</dbReference>
<evidence type="ECO:0000256" key="5">
    <source>
        <dbReference type="ARBA" id="ARBA00022898"/>
    </source>
</evidence>
<dbReference type="GO" id="GO:0047688">
    <property type="term" value="F:aspartate 4-decarboxylase activity"/>
    <property type="evidence" value="ECO:0007669"/>
    <property type="project" value="UniProtKB-UniRule"/>
</dbReference>
<comment type="cofactor">
    <cofactor evidence="1 6">
        <name>pyridoxal 5'-phosphate</name>
        <dbReference type="ChEBI" id="CHEBI:597326"/>
    </cofactor>
</comment>
<evidence type="ECO:0000256" key="2">
    <source>
        <dbReference type="ARBA" id="ARBA00007441"/>
    </source>
</evidence>
<dbReference type="Proteomes" id="UP000506160">
    <property type="component" value="Unassembled WGS sequence"/>
</dbReference>
<evidence type="ECO:0000256" key="4">
    <source>
        <dbReference type="ARBA" id="ARBA00022679"/>
    </source>
</evidence>
<dbReference type="NCBIfam" id="TIGR03801">
    <property type="entry name" value="asp_4_decarbox"/>
    <property type="match status" value="1"/>
</dbReference>
<sequence length="532" mass="59764">MDNKTDYSKLANLSPFELKNSLIEIAQSRSDRVMLNAGRGNPNFLATLPRYAFFQLGLFAAQESEMSFSFLNENVGGMPIKDGLMGRFESFIRHKCENPGVMFLSKALSFVRDQLGLDAYQYLQEMTEGILGCNYPVPDRMLTISEEIVKAYILREMGATSMTNDDIDLFATEGGTGAMAYLFNSMKENGILKAGDKIALGAPIFTPYLEIPELNDYELHEVLINADPALKWQYPESELRKLEDPSIKAFYLVNPSNPPSVKIDDKSLDIIADIVKKRPDLIILTDDVYGTFVDNFRSLFTICPDNTILVYSFSKYFGATGWRLGVIGLTRNNILDKKIANLPHAEKEILNKRYSSIIPEPEKLKFIDRLVGDSRAVALNHTAGLSTPQQVQMVLFALAELMDNNQGYKKALINLIQRRSAALYKQLGVEHEFDENSVDYYTLLDLEDIARKLYGDDFAKWIITTKNANELLFTIASEAGVVLLPGQGFAVQHPSARVSLANLNEYQYKAIGTSIHKLASKSYEQFKHNKGK</sequence>
<dbReference type="PROSITE" id="PS00105">
    <property type="entry name" value="AA_TRANSFER_CLASS_1"/>
    <property type="match status" value="1"/>
</dbReference>
<dbReference type="SUPFAM" id="SSF53383">
    <property type="entry name" value="PLP-dependent transferases"/>
    <property type="match status" value="1"/>
</dbReference>
<dbReference type="CDD" id="cd00609">
    <property type="entry name" value="AAT_like"/>
    <property type="match status" value="1"/>
</dbReference>
<dbReference type="InterPro" id="IPR015422">
    <property type="entry name" value="PyrdxlP-dep_Trfase_small"/>
</dbReference>
<feature type="domain" description="Aminotransferase class I/classII large" evidence="7">
    <location>
        <begin position="174"/>
        <end position="509"/>
    </location>
</feature>
<comment type="similarity">
    <text evidence="2 6">Belongs to the class-I pyridoxal-phosphate-dependent aminotransferase family.</text>
</comment>
<dbReference type="Gene3D" id="3.40.640.10">
    <property type="entry name" value="Type I PLP-dependent aspartate aminotransferase-like (Major domain)"/>
    <property type="match status" value="1"/>
</dbReference>
<dbReference type="InterPro" id="IPR004839">
    <property type="entry name" value="Aminotransferase_I/II_large"/>
</dbReference>
<keyword evidence="9" id="KW-1185">Reference proteome</keyword>
<dbReference type="NCBIfam" id="NF006755">
    <property type="entry name" value="PRK09275.1"/>
    <property type="match status" value="1"/>
</dbReference>
<dbReference type="GO" id="GO:0030170">
    <property type="term" value="F:pyridoxal phosphate binding"/>
    <property type="evidence" value="ECO:0007669"/>
    <property type="project" value="InterPro"/>
</dbReference>
<evidence type="ECO:0000313" key="9">
    <source>
        <dbReference type="Proteomes" id="UP000506160"/>
    </source>
</evidence>
<accession>A0AB94IC00</accession>
<keyword evidence="5" id="KW-0663">Pyridoxal phosphate</keyword>
<keyword evidence="8" id="KW-0456">Lyase</keyword>
<dbReference type="Gene3D" id="1.10.20.110">
    <property type="match status" value="1"/>
</dbReference>
<gene>
    <name evidence="8" type="ORF">O970_06305</name>
</gene>
<comment type="caution">
    <text evidence="8">The sequence shown here is derived from an EMBL/GenBank/DDBJ whole genome shotgun (WGS) entry which is preliminary data.</text>
</comment>
<dbReference type="EMBL" id="AWGA01000062">
    <property type="protein sequence ID" value="TEA26936.1"/>
    <property type="molecule type" value="Genomic_DNA"/>
</dbReference>
<dbReference type="InterPro" id="IPR015421">
    <property type="entry name" value="PyrdxlP-dep_Trfase_major"/>
</dbReference>
<evidence type="ECO:0000259" key="7">
    <source>
        <dbReference type="Pfam" id="PF00155"/>
    </source>
</evidence>
<dbReference type="AlphaFoldDB" id="A0AB94IC00"/>
<dbReference type="PANTHER" id="PTHR46383">
    <property type="entry name" value="ASPARTATE AMINOTRANSFERASE"/>
    <property type="match status" value="1"/>
</dbReference>
<evidence type="ECO:0000256" key="6">
    <source>
        <dbReference type="RuleBase" id="RU000481"/>
    </source>
</evidence>
<keyword evidence="4 6" id="KW-0808">Transferase</keyword>
<proteinExistence type="inferred from homology"/>
<evidence type="ECO:0000313" key="8">
    <source>
        <dbReference type="EMBL" id="TEA26936.1"/>
    </source>
</evidence>
<evidence type="ECO:0000256" key="3">
    <source>
        <dbReference type="ARBA" id="ARBA00022576"/>
    </source>
</evidence>
<keyword evidence="3 6" id="KW-0032">Aminotransferase</keyword>
<dbReference type="GO" id="GO:0008483">
    <property type="term" value="F:transaminase activity"/>
    <property type="evidence" value="ECO:0007669"/>
    <property type="project" value="UniProtKB-KW"/>
</dbReference>
<name>A0AB94IC00_9GAMM</name>
<dbReference type="InterPro" id="IPR050596">
    <property type="entry name" value="AspAT/PAT-like"/>
</dbReference>
<dbReference type="Gene3D" id="3.90.1150.10">
    <property type="entry name" value="Aspartate Aminotransferase, domain 1"/>
    <property type="match status" value="1"/>
</dbReference>
<dbReference type="InterPro" id="IPR004838">
    <property type="entry name" value="NHTrfase_class1_PyrdxlP-BS"/>
</dbReference>
<dbReference type="GO" id="GO:0006531">
    <property type="term" value="P:aspartate metabolic process"/>
    <property type="evidence" value="ECO:0007669"/>
    <property type="project" value="UniProtKB-UniRule"/>
</dbReference>
<reference evidence="8 9" key="1">
    <citation type="journal article" date="2014" name="Appl. Environ. Microbiol.">
        <title>Genomic features of a bumble bee symbiont reflect its host environment.</title>
        <authorList>
            <person name="Martinson V.G."/>
            <person name="Magoc T."/>
            <person name="Koch H."/>
            <person name="Salzberg S.L."/>
            <person name="Moran N.A."/>
        </authorList>
    </citation>
    <scope>NUCLEOTIDE SEQUENCE [LARGE SCALE GENOMIC DNA]</scope>
    <source>
        <strain evidence="8 9">Bimp</strain>
    </source>
</reference>
<organism evidence="8 9">
    <name type="scientific">Candidatus Schmidhempelia bombi str. Bimp</name>
    <dbReference type="NCBI Taxonomy" id="1387197"/>
    <lineage>
        <taxon>Bacteria</taxon>
        <taxon>Pseudomonadati</taxon>
        <taxon>Pseudomonadota</taxon>
        <taxon>Gammaproteobacteria</taxon>
        <taxon>Orbales</taxon>
        <taxon>Orbaceae</taxon>
        <taxon>Candidatus Schmidhempelia</taxon>
    </lineage>
</organism>
<dbReference type="InterPro" id="IPR022518">
    <property type="entry name" value="Aspartate_4-decarboxylase"/>
</dbReference>
<protein>
    <recommendedName>
        <fullName evidence="6">Aminotransferase</fullName>
        <ecNumber evidence="6">2.6.1.-</ecNumber>
    </recommendedName>
</protein>
<dbReference type="Pfam" id="PF00155">
    <property type="entry name" value="Aminotran_1_2"/>
    <property type="match status" value="1"/>
</dbReference>
<dbReference type="EC" id="2.6.1.-" evidence="6"/>
<evidence type="ECO:0000256" key="1">
    <source>
        <dbReference type="ARBA" id="ARBA00001933"/>
    </source>
</evidence>